<accession>A0A7X6IBR6</accession>
<dbReference type="Pfam" id="PF13472">
    <property type="entry name" value="Lipase_GDSL_2"/>
    <property type="match status" value="1"/>
</dbReference>
<comment type="caution">
    <text evidence="2">The sequence shown here is derived from an EMBL/GenBank/DDBJ whole genome shotgun (WGS) entry which is preliminary data.</text>
</comment>
<dbReference type="Proteomes" id="UP000534783">
    <property type="component" value="Unassembled WGS sequence"/>
</dbReference>
<evidence type="ECO:0000313" key="3">
    <source>
        <dbReference type="Proteomes" id="UP000534783"/>
    </source>
</evidence>
<dbReference type="CDD" id="cd00229">
    <property type="entry name" value="SGNH_hydrolase"/>
    <property type="match status" value="1"/>
</dbReference>
<dbReference type="InterPro" id="IPR036514">
    <property type="entry name" value="SGNH_hydro_sf"/>
</dbReference>
<dbReference type="RefSeq" id="WP_168060533.1">
    <property type="nucleotide sequence ID" value="NZ_VTOW01000002.1"/>
</dbReference>
<dbReference type="SUPFAM" id="SSF52266">
    <property type="entry name" value="SGNH hydrolase"/>
    <property type="match status" value="1"/>
</dbReference>
<evidence type="ECO:0000313" key="2">
    <source>
        <dbReference type="EMBL" id="NKE71679.1"/>
    </source>
</evidence>
<feature type="domain" description="SGNH hydrolase-type esterase" evidence="1">
    <location>
        <begin position="98"/>
        <end position="354"/>
    </location>
</feature>
<keyword evidence="2" id="KW-0378">Hydrolase</keyword>
<protein>
    <submittedName>
        <fullName evidence="2">SGNH/GDSL hydrolase family protein</fullName>
    </submittedName>
</protein>
<keyword evidence="3" id="KW-1185">Reference proteome</keyword>
<organism evidence="2 3">
    <name type="scientific">Candidatus Manganitrophus noduliformans</name>
    <dbReference type="NCBI Taxonomy" id="2606439"/>
    <lineage>
        <taxon>Bacteria</taxon>
        <taxon>Pseudomonadati</taxon>
        <taxon>Nitrospirota</taxon>
        <taxon>Nitrospiria</taxon>
        <taxon>Candidatus Troglogloeales</taxon>
        <taxon>Candidatus Manganitrophaceae</taxon>
        <taxon>Candidatus Manganitrophus</taxon>
    </lineage>
</organism>
<dbReference type="AlphaFoldDB" id="A0A7X6IBR6"/>
<evidence type="ECO:0000259" key="1">
    <source>
        <dbReference type="Pfam" id="PF13472"/>
    </source>
</evidence>
<sequence length="370" mass="42462">MKRFLNFCKNIALVTFPTMVGLLVLLELLARTALPVSDVPDTFFHPTLGNHFVPNQKGVITRGPGGVERSEYRINTSGWNSPYDYTTDKQDDVFRIAVIGDSYVEAFQVDYQRSFPYLAEAKLNAKADKPVFQTYSFGHSGANMVQYLHVFKEAIQYKPDMVIFNLVHNDLDEALYGYGRKDNWTLTKSGDQFVEVPPHPASNLNLKKAARNSALIRFMVLNLELPAKVNLLKQLLYGDVRQYEANVDTNSAVLSNDRLLNELLDHLLHEIQKLSVLHRIKVLVLIDGNRQAIYDNLDSKNTKTYQINRALLETCRTLSLHAVDLTDRLNEIWEKDHKKFNSETDYHWNQYGHEVVSDVVVEEILRQHPL</sequence>
<dbReference type="Gene3D" id="3.40.50.1110">
    <property type="entry name" value="SGNH hydrolase"/>
    <property type="match status" value="1"/>
</dbReference>
<proteinExistence type="predicted"/>
<dbReference type="InterPro" id="IPR013830">
    <property type="entry name" value="SGNH_hydro"/>
</dbReference>
<gene>
    <name evidence="2" type="ORF">MNODULE_13110</name>
</gene>
<name>A0A7X6IBR6_9BACT</name>
<reference evidence="2 3" key="1">
    <citation type="journal article" date="2020" name="Nature">
        <title>Bacterial chemolithoautotrophy via manganese oxidation.</title>
        <authorList>
            <person name="Yu H."/>
            <person name="Leadbetter J.R."/>
        </authorList>
    </citation>
    <scope>NUCLEOTIDE SEQUENCE [LARGE SCALE GENOMIC DNA]</scope>
    <source>
        <strain evidence="2 3">Mn-1</strain>
    </source>
</reference>
<dbReference type="EMBL" id="VTOW01000002">
    <property type="protein sequence ID" value="NKE71679.1"/>
    <property type="molecule type" value="Genomic_DNA"/>
</dbReference>
<dbReference type="GO" id="GO:0016788">
    <property type="term" value="F:hydrolase activity, acting on ester bonds"/>
    <property type="evidence" value="ECO:0007669"/>
    <property type="project" value="UniProtKB-ARBA"/>
</dbReference>